<evidence type="ECO:0000313" key="1">
    <source>
        <dbReference type="EMBL" id="RVX01243.1"/>
    </source>
</evidence>
<gene>
    <name evidence="1" type="ORF">CK203_036131</name>
</gene>
<dbReference type="InterPro" id="IPR001611">
    <property type="entry name" value="Leu-rich_rpt"/>
</dbReference>
<dbReference type="AlphaFoldDB" id="A0A438IWX7"/>
<dbReference type="SUPFAM" id="SSF52058">
    <property type="entry name" value="L domain-like"/>
    <property type="match status" value="1"/>
</dbReference>
<dbReference type="EMBL" id="QGNW01000077">
    <property type="protein sequence ID" value="RVX01243.1"/>
    <property type="molecule type" value="Genomic_DNA"/>
</dbReference>
<evidence type="ECO:0000313" key="2">
    <source>
        <dbReference type="Proteomes" id="UP000288805"/>
    </source>
</evidence>
<organism evidence="1 2">
    <name type="scientific">Vitis vinifera</name>
    <name type="common">Grape</name>
    <dbReference type="NCBI Taxonomy" id="29760"/>
    <lineage>
        <taxon>Eukaryota</taxon>
        <taxon>Viridiplantae</taxon>
        <taxon>Streptophyta</taxon>
        <taxon>Embryophyta</taxon>
        <taxon>Tracheophyta</taxon>
        <taxon>Spermatophyta</taxon>
        <taxon>Magnoliopsida</taxon>
        <taxon>eudicotyledons</taxon>
        <taxon>Gunneridae</taxon>
        <taxon>Pentapetalae</taxon>
        <taxon>rosids</taxon>
        <taxon>Vitales</taxon>
        <taxon>Vitaceae</taxon>
        <taxon>Viteae</taxon>
        <taxon>Vitis</taxon>
    </lineage>
</organism>
<dbReference type="PROSITE" id="PS51450">
    <property type="entry name" value="LRR"/>
    <property type="match status" value="1"/>
</dbReference>
<dbReference type="Gene3D" id="3.80.10.10">
    <property type="entry name" value="Ribonuclease Inhibitor"/>
    <property type="match status" value="1"/>
</dbReference>
<accession>A0A438IWX7</accession>
<comment type="caution">
    <text evidence="1">The sequence shown here is derived from an EMBL/GenBank/DDBJ whole genome shotgun (WGS) entry which is preliminary data.</text>
</comment>
<name>A0A438IWX7_VITVI</name>
<sequence>MTQSCMQLTSPNIWDSVYAPLRSSWLNNLPLWGHSFHSDLNDLKLIEGAIPNDICTLISLKKLDLSRNNFLSIPAGISELTNLKDLRLGHCQSLIIIPEHPPSIRDVDALPFFQAHLVYAHCRWNSRVDLVKALRPDDPRSCQVDARFQPRLSSGSVVPTKDVRTGCPDTPSDGFVSHGSRDKAVGLFLGIASLPSSLREGPSSSPYGQLSEIVGGNAVVRDRGGDLPSFLSFRSAGGGTWLWQACRVLLPEEVRIGERATCPSLGSPDGVTPDSEVHHVSSGGGVPTDLALECGIAYKNRASYRLDFGHDFHWKGDIIRSEHVWLGYQPCSQLRLFQFNDPNYWNYIEISFEVAHRFNSSASNVVKKCRNSDRDDSMEVEWTLVLVVAVRGPLTVPRSSSSANTLKNGYHHPGAFFQ</sequence>
<dbReference type="InterPro" id="IPR032675">
    <property type="entry name" value="LRR_dom_sf"/>
</dbReference>
<reference evidence="1 2" key="1">
    <citation type="journal article" date="2018" name="PLoS Genet.">
        <title>Population sequencing reveals clonal diversity and ancestral inbreeding in the grapevine cultivar Chardonnay.</title>
        <authorList>
            <person name="Roach M.J."/>
            <person name="Johnson D.L."/>
            <person name="Bohlmann J."/>
            <person name="van Vuuren H.J."/>
            <person name="Jones S.J."/>
            <person name="Pretorius I.S."/>
            <person name="Schmidt S.A."/>
            <person name="Borneman A.R."/>
        </authorList>
    </citation>
    <scope>NUCLEOTIDE SEQUENCE [LARGE SCALE GENOMIC DNA]</scope>
    <source>
        <strain evidence="2">cv. Chardonnay</strain>
        <tissue evidence="1">Leaf</tissue>
    </source>
</reference>
<dbReference type="Proteomes" id="UP000288805">
    <property type="component" value="Unassembled WGS sequence"/>
</dbReference>
<proteinExistence type="predicted"/>
<protein>
    <submittedName>
        <fullName evidence="1">Uncharacterized protein</fullName>
    </submittedName>
</protein>